<dbReference type="FunFam" id="1.10.630.10:FF:000018">
    <property type="entry name" value="Cytochrome P450 monooxygenase"/>
    <property type="match status" value="1"/>
</dbReference>
<sequence>MAADTLFQRITDYTHRADPYPLYAELRENGVARQDDGSYLVGTYHEIAALLHDPRISSDRRHRTAPDETAGAAEALPPSFIGLDDPEHHRLRGLAMRSFGPPHTPDRIDGMHEEITRIVRDLIAGFQGRERIDVVDDFAYPLPVTVICRLLGVPTEDEPRFRLWSDAIVAGFDPTPGEDPVERQRAGTEARKAMGLYLGELAERRRGHPSDDMLSAFVNDAGPGGQLTPLETMTTAVLLLIAGHETTVNLITNGMLTLLRHPEALERLRGEPALMPRAVEELLRFEPPVHMLPQRTPLADVEVAGITVPRGSPLILMLASGNRDPRRFSDPDRFDPAREDNQHLGFGSGVHSCFGAPLARLETQIALHELLQHLDTPRLVEDPPEYRRSPVLRGPRHLFIERGGV</sequence>
<dbReference type="Proteomes" id="UP000289482">
    <property type="component" value="Unassembled WGS sequence"/>
</dbReference>
<dbReference type="Pfam" id="PF00067">
    <property type="entry name" value="p450"/>
    <property type="match status" value="1"/>
</dbReference>
<dbReference type="AlphaFoldDB" id="A0A4Q1RBZ3"/>
<dbReference type="EMBL" id="SDIF01000002">
    <property type="protein sequence ID" value="RXS71034.1"/>
    <property type="molecule type" value="Genomic_DNA"/>
</dbReference>
<keyword evidence="5 7" id="KW-0408">Iron</keyword>
<comment type="caution">
    <text evidence="9">The sequence shown here is derived from an EMBL/GenBank/DDBJ whole genome shotgun (WGS) entry which is preliminary data.</text>
</comment>
<organism evidence="9 10">
    <name type="scientific">Streptomyces sioyaensis</name>
    <dbReference type="NCBI Taxonomy" id="67364"/>
    <lineage>
        <taxon>Bacteria</taxon>
        <taxon>Bacillati</taxon>
        <taxon>Actinomycetota</taxon>
        <taxon>Actinomycetes</taxon>
        <taxon>Kitasatosporales</taxon>
        <taxon>Streptomycetaceae</taxon>
        <taxon>Streptomyces</taxon>
    </lineage>
</organism>
<keyword evidence="3 7" id="KW-0479">Metal-binding</keyword>
<accession>A0A4Q1RBZ3</accession>
<dbReference type="InterPro" id="IPR001128">
    <property type="entry name" value="Cyt_P450"/>
</dbReference>
<dbReference type="GO" id="GO:0004497">
    <property type="term" value="F:monooxygenase activity"/>
    <property type="evidence" value="ECO:0007669"/>
    <property type="project" value="UniProtKB-KW"/>
</dbReference>
<dbReference type="Gene3D" id="1.10.630.10">
    <property type="entry name" value="Cytochrome P450"/>
    <property type="match status" value="1"/>
</dbReference>
<evidence type="ECO:0000313" key="9">
    <source>
        <dbReference type="EMBL" id="RXS71034.1"/>
    </source>
</evidence>
<protein>
    <submittedName>
        <fullName evidence="9">Cytochrome P450</fullName>
    </submittedName>
</protein>
<evidence type="ECO:0000256" key="4">
    <source>
        <dbReference type="ARBA" id="ARBA00023002"/>
    </source>
</evidence>
<dbReference type="CDD" id="cd20625">
    <property type="entry name" value="CYP164-like"/>
    <property type="match status" value="1"/>
</dbReference>
<dbReference type="GO" id="GO:0020037">
    <property type="term" value="F:heme binding"/>
    <property type="evidence" value="ECO:0007669"/>
    <property type="project" value="InterPro"/>
</dbReference>
<dbReference type="PROSITE" id="PS00086">
    <property type="entry name" value="CYTOCHROME_P450"/>
    <property type="match status" value="1"/>
</dbReference>
<evidence type="ECO:0000256" key="2">
    <source>
        <dbReference type="ARBA" id="ARBA00022617"/>
    </source>
</evidence>
<keyword evidence="10" id="KW-1185">Reference proteome</keyword>
<evidence type="ECO:0000256" key="8">
    <source>
        <dbReference type="SAM" id="MobiDB-lite"/>
    </source>
</evidence>
<evidence type="ECO:0000313" key="10">
    <source>
        <dbReference type="Proteomes" id="UP000289482"/>
    </source>
</evidence>
<keyword evidence="4 7" id="KW-0560">Oxidoreductase</keyword>
<dbReference type="RefSeq" id="WP_129243848.1">
    <property type="nucleotide sequence ID" value="NZ_SDIF01000002.1"/>
</dbReference>
<evidence type="ECO:0000256" key="3">
    <source>
        <dbReference type="ARBA" id="ARBA00022723"/>
    </source>
</evidence>
<evidence type="ECO:0000256" key="1">
    <source>
        <dbReference type="ARBA" id="ARBA00010617"/>
    </source>
</evidence>
<evidence type="ECO:0000256" key="7">
    <source>
        <dbReference type="RuleBase" id="RU000461"/>
    </source>
</evidence>
<dbReference type="GO" id="GO:0005506">
    <property type="term" value="F:iron ion binding"/>
    <property type="evidence" value="ECO:0007669"/>
    <property type="project" value="InterPro"/>
</dbReference>
<evidence type="ECO:0000256" key="6">
    <source>
        <dbReference type="ARBA" id="ARBA00023033"/>
    </source>
</evidence>
<dbReference type="PANTHER" id="PTHR46696:SF1">
    <property type="entry name" value="CYTOCHROME P450 YJIB-RELATED"/>
    <property type="match status" value="1"/>
</dbReference>
<dbReference type="InterPro" id="IPR017972">
    <property type="entry name" value="Cyt_P450_CS"/>
</dbReference>
<keyword evidence="2 7" id="KW-0349">Heme</keyword>
<gene>
    <name evidence="9" type="ORF">EST54_01065</name>
</gene>
<evidence type="ECO:0000256" key="5">
    <source>
        <dbReference type="ARBA" id="ARBA00023004"/>
    </source>
</evidence>
<dbReference type="SUPFAM" id="SSF48264">
    <property type="entry name" value="Cytochrome P450"/>
    <property type="match status" value="1"/>
</dbReference>
<dbReference type="InterPro" id="IPR002397">
    <property type="entry name" value="Cyt_P450_B"/>
</dbReference>
<dbReference type="PRINTS" id="PR00359">
    <property type="entry name" value="BP450"/>
</dbReference>
<proteinExistence type="inferred from homology"/>
<dbReference type="PRINTS" id="PR00385">
    <property type="entry name" value="P450"/>
</dbReference>
<dbReference type="PANTHER" id="PTHR46696">
    <property type="entry name" value="P450, PUTATIVE (EUROFUNG)-RELATED"/>
    <property type="match status" value="1"/>
</dbReference>
<dbReference type="GO" id="GO:0016705">
    <property type="term" value="F:oxidoreductase activity, acting on paired donors, with incorporation or reduction of molecular oxygen"/>
    <property type="evidence" value="ECO:0007669"/>
    <property type="project" value="InterPro"/>
</dbReference>
<name>A0A4Q1RBZ3_9ACTN</name>
<reference evidence="9 10" key="1">
    <citation type="submission" date="2019-01" db="EMBL/GenBank/DDBJ databases">
        <title>Draft genome sequences of the type strain Streptomyces sioyaensis DSM 40032 and its novel strain, TM32, a thermotolerant antibiotics-producing actinobacterium.</title>
        <authorList>
            <person name="Nakaew N."/>
            <person name="Lumyong S."/>
            <person name="Sloan W.T."/>
            <person name="Sungthong R."/>
        </authorList>
    </citation>
    <scope>NUCLEOTIDE SEQUENCE [LARGE SCALE GENOMIC DNA]</scope>
    <source>
        <strain evidence="9 10">DSM 40032</strain>
    </source>
</reference>
<dbReference type="GeneID" id="95776590"/>
<dbReference type="InterPro" id="IPR036396">
    <property type="entry name" value="Cyt_P450_sf"/>
</dbReference>
<comment type="similarity">
    <text evidence="1 7">Belongs to the cytochrome P450 family.</text>
</comment>
<keyword evidence="6 7" id="KW-0503">Monooxygenase</keyword>
<feature type="region of interest" description="Disordered" evidence="8">
    <location>
        <begin position="55"/>
        <end position="79"/>
    </location>
</feature>